<dbReference type="InterPro" id="IPR000917">
    <property type="entry name" value="Sulfatase_N"/>
</dbReference>
<dbReference type="Gene3D" id="3.30.1120.10">
    <property type="match status" value="1"/>
</dbReference>
<evidence type="ECO:0000313" key="6">
    <source>
        <dbReference type="Proteomes" id="UP001597467"/>
    </source>
</evidence>
<keyword evidence="6" id="KW-1185">Reference proteome</keyword>
<dbReference type="SUPFAM" id="SSF53649">
    <property type="entry name" value="Alkaline phosphatase-like"/>
    <property type="match status" value="1"/>
</dbReference>
<dbReference type="InterPro" id="IPR050738">
    <property type="entry name" value="Sulfatase"/>
</dbReference>
<comment type="caution">
    <text evidence="5">The sequence shown here is derived from an EMBL/GenBank/DDBJ whole genome shotgun (WGS) entry which is preliminary data.</text>
</comment>
<evidence type="ECO:0000256" key="1">
    <source>
        <dbReference type="ARBA" id="ARBA00008779"/>
    </source>
</evidence>
<keyword evidence="2" id="KW-0378">Hydrolase</keyword>
<organism evidence="5 6">
    <name type="scientific">Lacinutrix gracilariae</name>
    <dbReference type="NCBI Taxonomy" id="1747198"/>
    <lineage>
        <taxon>Bacteria</taxon>
        <taxon>Pseudomonadati</taxon>
        <taxon>Bacteroidota</taxon>
        <taxon>Flavobacteriia</taxon>
        <taxon>Flavobacteriales</taxon>
        <taxon>Flavobacteriaceae</taxon>
        <taxon>Lacinutrix</taxon>
    </lineage>
</organism>
<feature type="chain" id="PRO_5045537116" evidence="3">
    <location>
        <begin position="27"/>
        <end position="502"/>
    </location>
</feature>
<evidence type="ECO:0000256" key="2">
    <source>
        <dbReference type="ARBA" id="ARBA00022801"/>
    </source>
</evidence>
<feature type="signal peptide" evidence="3">
    <location>
        <begin position="1"/>
        <end position="26"/>
    </location>
</feature>
<dbReference type="CDD" id="cd16146">
    <property type="entry name" value="ARS_like"/>
    <property type="match status" value="1"/>
</dbReference>
<evidence type="ECO:0000313" key="5">
    <source>
        <dbReference type="EMBL" id="MFD2542293.1"/>
    </source>
</evidence>
<dbReference type="RefSeq" id="WP_379903030.1">
    <property type="nucleotide sequence ID" value="NZ_JBHULM010000011.1"/>
</dbReference>
<evidence type="ECO:0000259" key="4">
    <source>
        <dbReference type="Pfam" id="PF00884"/>
    </source>
</evidence>
<evidence type="ECO:0000256" key="3">
    <source>
        <dbReference type="SAM" id="SignalP"/>
    </source>
</evidence>
<feature type="domain" description="Sulfatase N-terminal" evidence="4">
    <location>
        <begin position="38"/>
        <end position="358"/>
    </location>
</feature>
<dbReference type="Gene3D" id="3.40.720.10">
    <property type="entry name" value="Alkaline Phosphatase, subunit A"/>
    <property type="match status" value="1"/>
</dbReference>
<name>A0ABW5K1H6_9FLAO</name>
<dbReference type="EMBL" id="JBHULM010000011">
    <property type="protein sequence ID" value="MFD2542293.1"/>
    <property type="molecule type" value="Genomic_DNA"/>
</dbReference>
<dbReference type="PANTHER" id="PTHR42693">
    <property type="entry name" value="ARYLSULFATASE FAMILY MEMBER"/>
    <property type="match status" value="1"/>
</dbReference>
<accession>A0ABW5K1H6</accession>
<sequence length="502" mass="57254">MKIGIIKYSVICCCLCFLFFIQTTNGQTFSKVLKNSRPNIIFVMTDDQGMGDLSCMGNEVVKTPNIDAFYQKSTRFTEYHVSPTCAPTRAAIMSGRHEFRVGVTHTILERERMALDVYTLPEALQSAGYKTGLFGKWHLGDAEDYLPQNRGFNEVLMHGGGGIGQVNLGDFPPNKDNVYFDNVLLHNETIVKTKGFCTDVFFDAAMAWLKENIDKQQQYFTYVSLNAPHAPLVAPENYKKRFLELGYDEGTASRYGMIENIDDNFGRLMSKLEEWNVLENTLVIFTTDNGATHLRGTLNGEKIKHFNANLKGGKNSPNEGGNHVPFFMYWKGVLTEGKDINQLTAHIDLYPTFAELVGAKLPEDMKDLEGLSLIPLLENTAINWEDRLLFTHCGRWKTGMVNTAKFTKMAIRSQKWRFVNNTELYDIINDPGERHNVAAEHPDVIAKFQEPYNEWWSNSIPLMINENRKRVKEQPLHTKYYKQLEAEGIPNWNPEDAITEKN</sequence>
<gene>
    <name evidence="5" type="ORF">ACFSSB_08180</name>
</gene>
<dbReference type="PANTHER" id="PTHR42693:SF53">
    <property type="entry name" value="ENDO-4-O-SULFATASE"/>
    <property type="match status" value="1"/>
</dbReference>
<protein>
    <submittedName>
        <fullName evidence="5">Arylsulfatase</fullName>
    </submittedName>
</protein>
<proteinExistence type="inferred from homology"/>
<dbReference type="Pfam" id="PF00884">
    <property type="entry name" value="Sulfatase"/>
    <property type="match status" value="1"/>
</dbReference>
<keyword evidence="3" id="KW-0732">Signal</keyword>
<dbReference type="Proteomes" id="UP001597467">
    <property type="component" value="Unassembled WGS sequence"/>
</dbReference>
<dbReference type="InterPro" id="IPR017850">
    <property type="entry name" value="Alkaline_phosphatase_core_sf"/>
</dbReference>
<reference evidence="6" key="1">
    <citation type="journal article" date="2019" name="Int. J. Syst. Evol. Microbiol.">
        <title>The Global Catalogue of Microorganisms (GCM) 10K type strain sequencing project: providing services to taxonomists for standard genome sequencing and annotation.</title>
        <authorList>
            <consortium name="The Broad Institute Genomics Platform"/>
            <consortium name="The Broad Institute Genome Sequencing Center for Infectious Disease"/>
            <person name="Wu L."/>
            <person name="Ma J."/>
        </authorList>
    </citation>
    <scope>NUCLEOTIDE SEQUENCE [LARGE SCALE GENOMIC DNA]</scope>
    <source>
        <strain evidence="6">KCTC 42808</strain>
    </source>
</reference>
<comment type="similarity">
    <text evidence="1">Belongs to the sulfatase family.</text>
</comment>